<gene>
    <name evidence="1" type="ORF">H8R94_01795</name>
</gene>
<evidence type="ECO:0000313" key="1">
    <source>
        <dbReference type="EMBL" id="MBC5685359.1"/>
    </source>
</evidence>
<sequence>MGNTEKYSRCLKHIVPAEMDRLTGEAIRARELGLTYGQLKVKEMVEGRNKVHIIPKGYSKAGREQ</sequence>
<reference evidence="1 2" key="1">
    <citation type="submission" date="2020-08" db="EMBL/GenBank/DDBJ databases">
        <title>Genome public.</title>
        <authorList>
            <person name="Liu C."/>
            <person name="Sun Q."/>
        </authorList>
    </citation>
    <scope>NUCLEOTIDE SEQUENCE [LARGE SCALE GENOMIC DNA]</scope>
    <source>
        <strain evidence="1 2">NSJ-9</strain>
    </source>
</reference>
<accession>A0ABR7GD69</accession>
<name>A0ABR7GD69_9FIRM</name>
<dbReference type="EMBL" id="JACOPG010000001">
    <property type="protein sequence ID" value="MBC5685359.1"/>
    <property type="molecule type" value="Genomic_DNA"/>
</dbReference>
<dbReference type="Proteomes" id="UP000643810">
    <property type="component" value="Unassembled WGS sequence"/>
</dbReference>
<dbReference type="RefSeq" id="WP_186853704.1">
    <property type="nucleotide sequence ID" value="NZ_JACOPG010000001.1"/>
</dbReference>
<proteinExistence type="predicted"/>
<comment type="caution">
    <text evidence="1">The sequence shown here is derived from an EMBL/GenBank/DDBJ whole genome shotgun (WGS) entry which is preliminary data.</text>
</comment>
<protein>
    <submittedName>
        <fullName evidence="1">Uncharacterized protein</fullName>
    </submittedName>
</protein>
<keyword evidence="2" id="KW-1185">Reference proteome</keyword>
<organism evidence="1 2">
    <name type="scientific">Roseburia lenta</name>
    <dbReference type="NCBI Taxonomy" id="2763061"/>
    <lineage>
        <taxon>Bacteria</taxon>
        <taxon>Bacillati</taxon>
        <taxon>Bacillota</taxon>
        <taxon>Clostridia</taxon>
        <taxon>Lachnospirales</taxon>
        <taxon>Lachnospiraceae</taxon>
        <taxon>Roseburia</taxon>
    </lineage>
</organism>
<evidence type="ECO:0000313" key="2">
    <source>
        <dbReference type="Proteomes" id="UP000643810"/>
    </source>
</evidence>